<dbReference type="HOGENOM" id="CLU_423012_0_0_1"/>
<dbReference type="EMBL" id="FR824182">
    <property type="protein sequence ID" value="CCA21906.1"/>
    <property type="molecule type" value="Genomic_DNA"/>
</dbReference>
<evidence type="ECO:0000256" key="3">
    <source>
        <dbReference type="ARBA" id="ARBA00022801"/>
    </source>
</evidence>
<protein>
    <submittedName>
        <fullName evidence="6">Uncharacterized protein AlNc14C137G7138</fullName>
    </submittedName>
</protein>
<dbReference type="PROSITE" id="PS50600">
    <property type="entry name" value="ULP_PROTEASE"/>
    <property type="match status" value="1"/>
</dbReference>
<feature type="compositionally biased region" description="Polar residues" evidence="4">
    <location>
        <begin position="238"/>
        <end position="249"/>
    </location>
</feature>
<dbReference type="InterPro" id="IPR038765">
    <property type="entry name" value="Papain-like_cys_pep_sf"/>
</dbReference>
<evidence type="ECO:0000313" key="6">
    <source>
        <dbReference type="EMBL" id="CCA21906.1"/>
    </source>
</evidence>
<feature type="region of interest" description="Disordered" evidence="4">
    <location>
        <begin position="1"/>
        <end position="34"/>
    </location>
</feature>
<dbReference type="Gene3D" id="1.10.418.20">
    <property type="match status" value="1"/>
</dbReference>
<evidence type="ECO:0000256" key="4">
    <source>
        <dbReference type="SAM" id="MobiDB-lite"/>
    </source>
</evidence>
<comment type="similarity">
    <text evidence="1">Belongs to the peptidase C48 family.</text>
</comment>
<keyword evidence="2" id="KW-0645">Protease</keyword>
<dbReference type="InterPro" id="IPR003653">
    <property type="entry name" value="Peptidase_C48_C"/>
</dbReference>
<reference evidence="6" key="2">
    <citation type="submission" date="2011-02" db="EMBL/GenBank/DDBJ databases">
        <authorList>
            <person name="MacLean D."/>
        </authorList>
    </citation>
    <scope>NUCLEOTIDE SEQUENCE</scope>
</reference>
<sequence>MSANMDTSTLIVDEHRSKRPRLHTESDSSSDGQVIECNRSPKTQVFLTPHARKHRTEYGAKASRSYPVTHFEKRPKHHNVCVEASCLQIGGKFIQSKSKLCYLPNCLKIALVRLDPQWKVSIPYSDLEKLSFSQKGMTPHHLAIKVAKCDKQFALLYHQHRKRPRMQDNGVDAIKESCELVFYFEDVMEFVRCQSVCDGNSAVATLLEASRAKEETQEALVVLSSPSPDRKERKWIESPSTFTEMTLGSQEDCEEKISEEASSDTNGDSDVHRKIVFQDTKPPEDLDSSQASLCSVYSRHSDEVSPSCASYGSRRARRQRMAHKENEDRRPDHIVLTYPFQDATLTGRVEISSRDLDRLEPGRYLNDNIIDFYLHYSWRHLPVDLQRQVYIFSSHFFTHLIGSNDAEFDSVDTCNRFDRVSRWVAKDVSLFTKRFLFVPINDSFHWSIVIICNPGSAIQLSKHEKSKQGHHSAGVIDLMDRDYLNEPAEPSRTPASEPSQLHPPFILFLDSLDCHRKQAFCDLLRSYLKMEYKRRKGPWTEESLYRFDPEQLVLLTPPLPMQQNTIDCGVYVLLYANAILKHLLPMEITREHIDTEFHGVLSSTLFTAKDVTAFRDYLQQLVYSLQAIQRQDREENDIGDEGLEHFYL</sequence>
<feature type="region of interest" description="Disordered" evidence="4">
    <location>
        <begin position="217"/>
        <end position="271"/>
    </location>
</feature>
<evidence type="ECO:0000256" key="1">
    <source>
        <dbReference type="ARBA" id="ARBA00005234"/>
    </source>
</evidence>
<reference evidence="6" key="1">
    <citation type="journal article" date="2011" name="PLoS Biol.">
        <title>Gene gain and loss during evolution of obligate parasitism in the white rust pathogen of Arabidopsis thaliana.</title>
        <authorList>
            <person name="Kemen E."/>
            <person name="Gardiner A."/>
            <person name="Schultz-Larsen T."/>
            <person name="Kemen A.C."/>
            <person name="Balmuth A.L."/>
            <person name="Robert-Seilaniantz A."/>
            <person name="Bailey K."/>
            <person name="Holub E."/>
            <person name="Studholme D.J."/>
            <person name="Maclean D."/>
            <person name="Jones J.D."/>
        </authorList>
    </citation>
    <scope>NUCLEOTIDE SEQUENCE</scope>
</reference>
<feature type="region of interest" description="Disordered" evidence="4">
    <location>
        <begin position="307"/>
        <end position="328"/>
    </location>
</feature>
<proteinExistence type="inferred from homology"/>
<dbReference type="PANTHER" id="PTHR47764:SF2">
    <property type="entry name" value="UBIQUITIN-LIKE PROTEASE FAMILY PROFILE DOMAIN-CONTAINING PROTEIN"/>
    <property type="match status" value="1"/>
</dbReference>
<accession>F0WKU9</accession>
<dbReference type="GO" id="GO:0006508">
    <property type="term" value="P:proteolysis"/>
    <property type="evidence" value="ECO:0007669"/>
    <property type="project" value="UniProtKB-KW"/>
</dbReference>
<evidence type="ECO:0000256" key="2">
    <source>
        <dbReference type="ARBA" id="ARBA00022670"/>
    </source>
</evidence>
<dbReference type="PANTHER" id="PTHR47764">
    <property type="entry name" value="UBIQUITIN-LIKE-SPECIFIC PROTEASE 2B-RELATED"/>
    <property type="match status" value="1"/>
</dbReference>
<dbReference type="AlphaFoldDB" id="F0WKU9"/>
<dbReference type="Pfam" id="PF02902">
    <property type="entry name" value="Peptidase_C48"/>
    <property type="match status" value="1"/>
</dbReference>
<dbReference type="SUPFAM" id="SSF54001">
    <property type="entry name" value="Cysteine proteinases"/>
    <property type="match status" value="1"/>
</dbReference>
<name>F0WKU9_9STRA</name>
<feature type="domain" description="Ubiquitin-like protease family profile" evidence="5">
    <location>
        <begin position="349"/>
        <end position="579"/>
    </location>
</feature>
<dbReference type="GO" id="GO:0008234">
    <property type="term" value="F:cysteine-type peptidase activity"/>
    <property type="evidence" value="ECO:0007669"/>
    <property type="project" value="InterPro"/>
</dbReference>
<keyword evidence="3" id="KW-0378">Hydrolase</keyword>
<evidence type="ECO:0000259" key="5">
    <source>
        <dbReference type="PROSITE" id="PS50600"/>
    </source>
</evidence>
<dbReference type="Gene3D" id="3.30.310.130">
    <property type="entry name" value="Ubiquitin-related"/>
    <property type="match status" value="1"/>
</dbReference>
<gene>
    <name evidence="6" type="primary">AlNc14C137G7138</name>
    <name evidence="6" type="ORF">ALNC14_080490</name>
</gene>
<organism evidence="6">
    <name type="scientific">Albugo laibachii Nc14</name>
    <dbReference type="NCBI Taxonomy" id="890382"/>
    <lineage>
        <taxon>Eukaryota</taxon>
        <taxon>Sar</taxon>
        <taxon>Stramenopiles</taxon>
        <taxon>Oomycota</taxon>
        <taxon>Peronosporomycetes</taxon>
        <taxon>Albuginales</taxon>
        <taxon>Albuginaceae</taxon>
        <taxon>Albugo</taxon>
    </lineage>
</organism>
<feature type="compositionally biased region" description="Basic and acidic residues" evidence="4">
    <location>
        <begin position="12"/>
        <end position="26"/>
    </location>
</feature>
<feature type="compositionally biased region" description="Polar residues" evidence="4">
    <location>
        <begin position="1"/>
        <end position="10"/>
    </location>
</feature>